<reference evidence="2" key="1">
    <citation type="submission" date="2023-03" db="EMBL/GenBank/DDBJ databases">
        <authorList>
            <person name="Julca I."/>
        </authorList>
    </citation>
    <scope>NUCLEOTIDE SEQUENCE</scope>
</reference>
<evidence type="ECO:0000313" key="2">
    <source>
        <dbReference type="EMBL" id="CAI9098411.1"/>
    </source>
</evidence>
<evidence type="ECO:0000256" key="1">
    <source>
        <dbReference type="SAM" id="MobiDB-lite"/>
    </source>
</evidence>
<dbReference type="EMBL" id="OX459120">
    <property type="protein sequence ID" value="CAI9098411.1"/>
    <property type="molecule type" value="Genomic_DNA"/>
</dbReference>
<name>A0AAV1CS62_OLDCO</name>
<sequence>MDNVARGKRLPVKTMVKIAVSCTGDVNIQNADAGTRLEDTADNPPPKKTKSTQDLESVKSHQNKSVKKI</sequence>
<protein>
    <submittedName>
        <fullName evidence="2">OLC1v1035055C1</fullName>
    </submittedName>
</protein>
<dbReference type="Proteomes" id="UP001161247">
    <property type="component" value="Chromosome 3"/>
</dbReference>
<proteinExistence type="predicted"/>
<feature type="region of interest" description="Disordered" evidence="1">
    <location>
        <begin position="29"/>
        <end position="69"/>
    </location>
</feature>
<accession>A0AAV1CS62</accession>
<organism evidence="2 3">
    <name type="scientific">Oldenlandia corymbosa var. corymbosa</name>
    <dbReference type="NCBI Taxonomy" id="529605"/>
    <lineage>
        <taxon>Eukaryota</taxon>
        <taxon>Viridiplantae</taxon>
        <taxon>Streptophyta</taxon>
        <taxon>Embryophyta</taxon>
        <taxon>Tracheophyta</taxon>
        <taxon>Spermatophyta</taxon>
        <taxon>Magnoliopsida</taxon>
        <taxon>eudicotyledons</taxon>
        <taxon>Gunneridae</taxon>
        <taxon>Pentapetalae</taxon>
        <taxon>asterids</taxon>
        <taxon>lamiids</taxon>
        <taxon>Gentianales</taxon>
        <taxon>Rubiaceae</taxon>
        <taxon>Rubioideae</taxon>
        <taxon>Spermacoceae</taxon>
        <taxon>Hedyotis-Oldenlandia complex</taxon>
        <taxon>Oldenlandia</taxon>
    </lineage>
</organism>
<gene>
    <name evidence="2" type="ORF">OLC1_LOCUS8626</name>
</gene>
<dbReference type="AlphaFoldDB" id="A0AAV1CS62"/>
<keyword evidence="3" id="KW-1185">Reference proteome</keyword>
<evidence type="ECO:0000313" key="3">
    <source>
        <dbReference type="Proteomes" id="UP001161247"/>
    </source>
</evidence>